<dbReference type="KEGG" id="ahb:bsdtb5_14810"/>
<name>A0A7R7ICS9_9FIRM</name>
<keyword evidence="3" id="KW-1185">Reference proteome</keyword>
<dbReference type="PANTHER" id="PTHR37299">
    <property type="entry name" value="TRANSCRIPTIONAL REGULATOR-RELATED"/>
    <property type="match status" value="1"/>
</dbReference>
<dbReference type="AlphaFoldDB" id="A0A7R7ICS9"/>
<dbReference type="Pfam" id="PF04397">
    <property type="entry name" value="LytTR"/>
    <property type="match status" value="1"/>
</dbReference>
<gene>
    <name evidence="2" type="ORF">bsdtb5_14810</name>
</gene>
<organism evidence="2 3">
    <name type="scientific">Anaeromicropila herbilytica</name>
    <dbReference type="NCBI Taxonomy" id="2785025"/>
    <lineage>
        <taxon>Bacteria</taxon>
        <taxon>Bacillati</taxon>
        <taxon>Bacillota</taxon>
        <taxon>Clostridia</taxon>
        <taxon>Lachnospirales</taxon>
        <taxon>Lachnospiraceae</taxon>
        <taxon>Anaeromicropila</taxon>
    </lineage>
</organism>
<evidence type="ECO:0000313" key="3">
    <source>
        <dbReference type="Proteomes" id="UP000595897"/>
    </source>
</evidence>
<dbReference type="Proteomes" id="UP000595897">
    <property type="component" value="Chromosome"/>
</dbReference>
<dbReference type="SMART" id="SM00850">
    <property type="entry name" value="LytTR"/>
    <property type="match status" value="1"/>
</dbReference>
<proteinExistence type="predicted"/>
<evidence type="ECO:0000259" key="1">
    <source>
        <dbReference type="PROSITE" id="PS50930"/>
    </source>
</evidence>
<dbReference type="GO" id="GO:0003677">
    <property type="term" value="F:DNA binding"/>
    <property type="evidence" value="ECO:0007669"/>
    <property type="project" value="InterPro"/>
</dbReference>
<dbReference type="PROSITE" id="PS50930">
    <property type="entry name" value="HTH_LYTTR"/>
    <property type="match status" value="1"/>
</dbReference>
<reference evidence="2 3" key="1">
    <citation type="submission" date="2020-11" db="EMBL/GenBank/DDBJ databases">
        <title>Draft genome sequencing of a Lachnospiraceae strain isolated from anoxic soil subjected to BSD treatment.</title>
        <authorList>
            <person name="Uek A."/>
            <person name="Tonouchi A."/>
        </authorList>
    </citation>
    <scope>NUCLEOTIDE SEQUENCE [LARGE SCALE GENOMIC DNA]</scope>
    <source>
        <strain evidence="2 3">TB5</strain>
    </source>
</reference>
<dbReference type="GO" id="GO:0000156">
    <property type="term" value="F:phosphorelay response regulator activity"/>
    <property type="evidence" value="ECO:0007669"/>
    <property type="project" value="InterPro"/>
</dbReference>
<evidence type="ECO:0000313" key="2">
    <source>
        <dbReference type="EMBL" id="BCN30186.1"/>
    </source>
</evidence>
<accession>A0A7R7ICS9</accession>
<dbReference type="InterPro" id="IPR046947">
    <property type="entry name" value="LytR-like"/>
</dbReference>
<sequence>MRIRIDQSDAYGSEPEIIIKCNQVDDKVHRIISLIDMQKKKLLGFADGKEHVIDINEVLYCESVDGAVFIYAKDQVYKTTYTLNEIEASCSEIGYFRCSKSMVLNIHAIKSLKSELGNRIDALLSNEEHIIISRHYAKQLRAILKEASKL</sequence>
<protein>
    <submittedName>
        <fullName evidence="2">LytTR family transcriptional regulator</fullName>
    </submittedName>
</protein>
<dbReference type="EMBL" id="AP024169">
    <property type="protein sequence ID" value="BCN30186.1"/>
    <property type="molecule type" value="Genomic_DNA"/>
</dbReference>
<feature type="domain" description="HTH LytTR-type" evidence="1">
    <location>
        <begin position="42"/>
        <end position="146"/>
    </location>
</feature>
<dbReference type="InterPro" id="IPR007492">
    <property type="entry name" value="LytTR_DNA-bd_dom"/>
</dbReference>
<dbReference type="RefSeq" id="WP_271715425.1">
    <property type="nucleotide sequence ID" value="NZ_AP024169.1"/>
</dbReference>
<dbReference type="PANTHER" id="PTHR37299:SF4">
    <property type="entry name" value="TRANSCRIPTIONAL REGULATOR"/>
    <property type="match status" value="1"/>
</dbReference>
<dbReference type="Gene3D" id="2.40.50.1020">
    <property type="entry name" value="LytTr DNA-binding domain"/>
    <property type="match status" value="1"/>
</dbReference>